<dbReference type="Pfam" id="PF14420">
    <property type="entry name" value="Clr5"/>
    <property type="match status" value="1"/>
</dbReference>
<proteinExistence type="predicted"/>
<dbReference type="InterPro" id="IPR025676">
    <property type="entry name" value="Clr5_dom"/>
</dbReference>
<feature type="region of interest" description="Disordered" evidence="1">
    <location>
        <begin position="77"/>
        <end position="107"/>
    </location>
</feature>
<feature type="compositionally biased region" description="Basic and acidic residues" evidence="1">
    <location>
        <begin position="83"/>
        <end position="97"/>
    </location>
</feature>
<evidence type="ECO:0000313" key="3">
    <source>
        <dbReference type="EMBL" id="KAL1610508.1"/>
    </source>
</evidence>
<gene>
    <name evidence="3" type="ORF">SLS60_002177</name>
</gene>
<sequence>MQRSESSVQRRNNTIVERPEYVSASSEWDRLRHILVMLWPGLTLAALMKVMEEDYGFRATKDQYKKKFNEWYKKGMLPPKKRKTDDRTLKDGERVDGLEDGNTAGGKAVQNEHRLPTAVSTPGHDDPRLVRLSPLKPATRWKDEHNQLRTATGPPFSLGTARQKVFQSLLSDLWDAYFDAELGETEQVTIGEAVRNMVEFLVEVTCTDPELTTAITHAGDKALLYRVGCYLRPHCSHNEALLEQLEWAINRPQEQLSIPEEWPYNNSSRPTLDDLLRGPGEPPPPRYGSGVLRFCVSS</sequence>
<evidence type="ECO:0000313" key="4">
    <source>
        <dbReference type="Proteomes" id="UP001521785"/>
    </source>
</evidence>
<evidence type="ECO:0000259" key="2">
    <source>
        <dbReference type="Pfam" id="PF14420"/>
    </source>
</evidence>
<dbReference type="EMBL" id="JAKJXO020000002">
    <property type="protein sequence ID" value="KAL1610508.1"/>
    <property type="molecule type" value="Genomic_DNA"/>
</dbReference>
<reference evidence="3 4" key="1">
    <citation type="submission" date="2024-02" db="EMBL/GenBank/DDBJ databases">
        <title>De novo assembly and annotation of 12 fungi associated with fruit tree decline syndrome in Ontario, Canada.</title>
        <authorList>
            <person name="Sulman M."/>
            <person name="Ellouze W."/>
            <person name="Ilyukhin E."/>
        </authorList>
    </citation>
    <scope>NUCLEOTIDE SEQUENCE [LARGE SCALE GENOMIC DNA]</scope>
    <source>
        <strain evidence="3 4">M42-189</strain>
    </source>
</reference>
<organism evidence="3 4">
    <name type="scientific">Paraconiothyrium brasiliense</name>
    <dbReference type="NCBI Taxonomy" id="300254"/>
    <lineage>
        <taxon>Eukaryota</taxon>
        <taxon>Fungi</taxon>
        <taxon>Dikarya</taxon>
        <taxon>Ascomycota</taxon>
        <taxon>Pezizomycotina</taxon>
        <taxon>Dothideomycetes</taxon>
        <taxon>Pleosporomycetidae</taxon>
        <taxon>Pleosporales</taxon>
        <taxon>Massarineae</taxon>
        <taxon>Didymosphaeriaceae</taxon>
        <taxon>Paraconiothyrium</taxon>
    </lineage>
</organism>
<feature type="region of interest" description="Disordered" evidence="1">
    <location>
        <begin position="260"/>
        <end position="288"/>
    </location>
</feature>
<dbReference type="Proteomes" id="UP001521785">
    <property type="component" value="Unassembled WGS sequence"/>
</dbReference>
<name>A0ABR3S1E0_9PLEO</name>
<keyword evidence="4" id="KW-1185">Reference proteome</keyword>
<protein>
    <recommendedName>
        <fullName evidence="2">Clr5 domain-containing protein</fullName>
    </recommendedName>
</protein>
<accession>A0ABR3S1E0</accession>
<evidence type="ECO:0000256" key="1">
    <source>
        <dbReference type="SAM" id="MobiDB-lite"/>
    </source>
</evidence>
<comment type="caution">
    <text evidence="3">The sequence shown here is derived from an EMBL/GenBank/DDBJ whole genome shotgun (WGS) entry which is preliminary data.</text>
</comment>
<feature type="domain" description="Clr5" evidence="2">
    <location>
        <begin position="26"/>
        <end position="71"/>
    </location>
</feature>